<evidence type="ECO:0000256" key="2">
    <source>
        <dbReference type="ARBA" id="ARBA00022729"/>
    </source>
</evidence>
<evidence type="ECO:0000256" key="4">
    <source>
        <dbReference type="ARBA" id="ARBA00023139"/>
    </source>
</evidence>
<dbReference type="PANTHER" id="PTHR43649">
    <property type="entry name" value="ARABINOSE-BINDING PROTEIN-RELATED"/>
    <property type="match status" value="1"/>
</dbReference>
<keyword evidence="1" id="KW-1003">Cell membrane</keyword>
<dbReference type="InterPro" id="IPR050490">
    <property type="entry name" value="Bact_solute-bd_prot1"/>
</dbReference>
<reference evidence="7 8" key="1">
    <citation type="submission" date="2020-08" db="EMBL/GenBank/DDBJ databases">
        <title>A Genomic Blueprint of the Chicken Gut Microbiome.</title>
        <authorList>
            <person name="Gilroy R."/>
            <person name="Ravi A."/>
            <person name="Getino M."/>
            <person name="Pursley I."/>
            <person name="Horton D.L."/>
            <person name="Alikhan N.-F."/>
            <person name="Baker D."/>
            <person name="Gharbi K."/>
            <person name="Hall N."/>
            <person name="Watson M."/>
            <person name="Adriaenssens E.M."/>
            <person name="Foster-Nyarko E."/>
            <person name="Jarju S."/>
            <person name="Secka A."/>
            <person name="Antonio M."/>
            <person name="Oren A."/>
            <person name="Chaudhuri R."/>
            <person name="La Ragione R.M."/>
            <person name="Hildebrand F."/>
            <person name="Pallen M.J."/>
        </authorList>
    </citation>
    <scope>NUCLEOTIDE SEQUENCE [LARGE SCALE GENOMIC DNA]</scope>
    <source>
        <strain evidence="7 8">Sa2BVA9</strain>
    </source>
</reference>
<gene>
    <name evidence="7" type="ORF">H9647_17070</name>
</gene>
<comment type="caution">
    <text evidence="7">The sequence shown here is derived from an EMBL/GenBank/DDBJ whole genome shotgun (WGS) entry which is preliminary data.</text>
</comment>
<accession>A0ABR8T1Z1</accession>
<evidence type="ECO:0000256" key="1">
    <source>
        <dbReference type="ARBA" id="ARBA00022475"/>
    </source>
</evidence>
<dbReference type="SUPFAM" id="SSF53850">
    <property type="entry name" value="Periplasmic binding protein-like II"/>
    <property type="match status" value="1"/>
</dbReference>
<dbReference type="RefSeq" id="WP_191802178.1">
    <property type="nucleotide sequence ID" value="NZ_JACSQL010000008.1"/>
</dbReference>
<dbReference type="EMBL" id="JACSQL010000008">
    <property type="protein sequence ID" value="MBD7969775.1"/>
    <property type="molecule type" value="Genomic_DNA"/>
</dbReference>
<evidence type="ECO:0000256" key="5">
    <source>
        <dbReference type="ARBA" id="ARBA00023288"/>
    </source>
</evidence>
<dbReference type="Proteomes" id="UP000608071">
    <property type="component" value="Unassembled WGS sequence"/>
</dbReference>
<dbReference type="PROSITE" id="PS51257">
    <property type="entry name" value="PROKAR_LIPOPROTEIN"/>
    <property type="match status" value="1"/>
</dbReference>
<keyword evidence="8" id="KW-1185">Reference proteome</keyword>
<name>A0ABR8T1Z1_9BACL</name>
<proteinExistence type="predicted"/>
<dbReference type="CDD" id="cd13580">
    <property type="entry name" value="PBP2_AlgQ_like_1"/>
    <property type="match status" value="1"/>
</dbReference>
<dbReference type="InterPro" id="IPR006059">
    <property type="entry name" value="SBP"/>
</dbReference>
<dbReference type="Pfam" id="PF01547">
    <property type="entry name" value="SBP_bac_1"/>
    <property type="match status" value="1"/>
</dbReference>
<evidence type="ECO:0000256" key="6">
    <source>
        <dbReference type="SAM" id="SignalP"/>
    </source>
</evidence>
<keyword evidence="2 6" id="KW-0732">Signal</keyword>
<protein>
    <submittedName>
        <fullName evidence="7">Extracellular solute-binding protein</fullName>
    </submittedName>
</protein>
<feature type="signal peptide" evidence="6">
    <location>
        <begin position="1"/>
        <end position="26"/>
    </location>
</feature>
<feature type="chain" id="PRO_5045046910" evidence="6">
    <location>
        <begin position="27"/>
        <end position="508"/>
    </location>
</feature>
<keyword evidence="4" id="KW-0564">Palmitate</keyword>
<evidence type="ECO:0000313" key="7">
    <source>
        <dbReference type="EMBL" id="MBD7969775.1"/>
    </source>
</evidence>
<dbReference type="PANTHER" id="PTHR43649:SF33">
    <property type="entry name" value="POLYGALACTURONAN_RHAMNOGALACTURONAN-BINDING PROTEIN YTCQ"/>
    <property type="match status" value="1"/>
</dbReference>
<dbReference type="Gene3D" id="3.40.190.10">
    <property type="entry name" value="Periplasmic binding protein-like II"/>
    <property type="match status" value="2"/>
</dbReference>
<organism evidence="7 8">
    <name type="scientific">Paenibacillus gallinarum</name>
    <dbReference type="NCBI Taxonomy" id="2762232"/>
    <lineage>
        <taxon>Bacteria</taxon>
        <taxon>Bacillati</taxon>
        <taxon>Bacillota</taxon>
        <taxon>Bacilli</taxon>
        <taxon>Bacillales</taxon>
        <taxon>Paenibacillaceae</taxon>
        <taxon>Paenibacillus</taxon>
    </lineage>
</organism>
<sequence length="508" mass="56241">MKKTKGTLAYSVKMVSTAFLITSLLAACSPGGKENTAEPESQNSPGTKNQISIMVPNFQAETPADNNAVLQKLEELTDTEVEFQWVPSSSYDDKFNITLASGKLPSLMVVLGKSPSFINAARSGAFWELGPYLKDYKNLSGANEIILNNASIDGKTYGIYRARALGRNGVTIRKDWLDALKLKAPTTIDEFYNVMKAFTENDPDGNGKKDTYGLIASQFNGPWDIMQVWFGAPNGWGEEDGKLIPAHTTPQYLEALKFFRQLYSEGLINKDFAVMDATKMSDLMVNGNGGVMVDVADNAQRIESKILEKDPNHTDAVDVLQAMVGPEGHRDLPTSGYAGMIAISKSAVKTEEELKQVLTFLDRLNDEELQMLMSYGLEGTHYEKKDDYIVPTTDKLAMRDLNGTNQILMFIPETRGLTVEQTEIRKKVAEVQKANESIVIPNPGEPLISDVYAQKGPQLDNIINDARTKFIVGQIDEKGLQDAFALWEKNGGKEYVEEINTLYAELQK</sequence>
<keyword evidence="3" id="KW-0472">Membrane</keyword>
<evidence type="ECO:0000313" key="8">
    <source>
        <dbReference type="Proteomes" id="UP000608071"/>
    </source>
</evidence>
<keyword evidence="5" id="KW-0449">Lipoprotein</keyword>
<evidence type="ECO:0000256" key="3">
    <source>
        <dbReference type="ARBA" id="ARBA00023136"/>
    </source>
</evidence>